<dbReference type="EMBL" id="LR216287">
    <property type="protein sequence ID" value="VFJ13785.1"/>
    <property type="molecule type" value="Genomic_DNA"/>
</dbReference>
<dbReference type="PROSITE" id="PS00636">
    <property type="entry name" value="DNAJ_1"/>
    <property type="match status" value="1"/>
</dbReference>
<dbReference type="GO" id="GO:0005737">
    <property type="term" value="C:cytoplasm"/>
    <property type="evidence" value="ECO:0007669"/>
    <property type="project" value="TreeGrafter"/>
</dbReference>
<dbReference type="GO" id="GO:0005524">
    <property type="term" value="F:ATP binding"/>
    <property type="evidence" value="ECO:0007669"/>
    <property type="project" value="InterPro"/>
</dbReference>
<evidence type="ECO:0000256" key="7">
    <source>
        <dbReference type="ARBA" id="ARBA00023016"/>
    </source>
</evidence>
<dbReference type="InterPro" id="IPR002939">
    <property type="entry name" value="DnaJ_C"/>
</dbReference>
<dbReference type="GeneID" id="39420819"/>
<evidence type="ECO:0000256" key="4">
    <source>
        <dbReference type="ARBA" id="ARBA00022737"/>
    </source>
</evidence>
<feature type="zinc finger region" description="CR-type" evidence="9">
    <location>
        <begin position="150"/>
        <end position="233"/>
    </location>
</feature>
<dbReference type="KEGG" id="nfn:NFRAN_1463"/>
<evidence type="ECO:0000256" key="9">
    <source>
        <dbReference type="PROSITE-ProRule" id="PRU00546"/>
    </source>
</evidence>
<dbReference type="GO" id="GO:0006260">
    <property type="term" value="P:DNA replication"/>
    <property type="evidence" value="ECO:0007669"/>
    <property type="project" value="UniProtKB-KW"/>
</dbReference>
<dbReference type="AlphaFoldDB" id="A0A484ICM1"/>
<evidence type="ECO:0000256" key="6">
    <source>
        <dbReference type="ARBA" id="ARBA00022833"/>
    </source>
</evidence>
<dbReference type="Gene3D" id="2.60.260.20">
    <property type="entry name" value="Urease metallochaperone UreE, N-terminal domain"/>
    <property type="match status" value="2"/>
</dbReference>
<keyword evidence="7" id="KW-0346">Stress response</keyword>
<dbReference type="InterPro" id="IPR036410">
    <property type="entry name" value="HSP_DnaJ_Cys-rich_dom_sf"/>
</dbReference>
<gene>
    <name evidence="12" type="primary">dnaJ</name>
    <name evidence="12" type="ORF">NFRAN_1463</name>
</gene>
<dbReference type="InterPro" id="IPR018253">
    <property type="entry name" value="DnaJ_domain_CS"/>
</dbReference>
<evidence type="ECO:0000256" key="2">
    <source>
        <dbReference type="ARBA" id="ARBA00022705"/>
    </source>
</evidence>
<dbReference type="CDD" id="cd10747">
    <property type="entry name" value="DnaJ_C"/>
    <property type="match status" value="1"/>
</dbReference>
<dbReference type="Gene3D" id="1.10.287.110">
    <property type="entry name" value="DnaJ domain"/>
    <property type="match status" value="1"/>
</dbReference>
<evidence type="ECO:0000256" key="3">
    <source>
        <dbReference type="ARBA" id="ARBA00022723"/>
    </source>
</evidence>
<dbReference type="InterPro" id="IPR008971">
    <property type="entry name" value="HSP40/DnaJ_pept-bd"/>
</dbReference>
<proteinExistence type="inferred from homology"/>
<dbReference type="SUPFAM" id="SSF49493">
    <property type="entry name" value="HSP40/DnaJ peptide-binding domain"/>
    <property type="match status" value="2"/>
</dbReference>
<evidence type="ECO:0000256" key="1">
    <source>
        <dbReference type="ARBA" id="ARBA00022490"/>
    </source>
</evidence>
<dbReference type="SUPFAM" id="SSF46565">
    <property type="entry name" value="Chaperone J-domain"/>
    <property type="match status" value="1"/>
</dbReference>
<dbReference type="InterPro" id="IPR012724">
    <property type="entry name" value="DnaJ"/>
</dbReference>
<dbReference type="SMART" id="SM00271">
    <property type="entry name" value="DnaJ"/>
    <property type="match status" value="1"/>
</dbReference>
<dbReference type="Pfam" id="PF00684">
    <property type="entry name" value="DnaJ_CXXCXGXG"/>
    <property type="match status" value="1"/>
</dbReference>
<dbReference type="Proteomes" id="UP000294299">
    <property type="component" value="Chromosome NFRAN"/>
</dbReference>
<keyword evidence="13" id="KW-1185">Reference proteome</keyword>
<dbReference type="CDD" id="cd06257">
    <property type="entry name" value="DnaJ"/>
    <property type="match status" value="1"/>
</dbReference>
<dbReference type="PROSITE" id="PS51188">
    <property type="entry name" value="ZF_CR"/>
    <property type="match status" value="1"/>
</dbReference>
<keyword evidence="1" id="KW-0963">Cytoplasm</keyword>
<keyword evidence="3 9" id="KW-0479">Metal-binding</keyword>
<dbReference type="RefSeq" id="WP_197731140.1">
    <property type="nucleotide sequence ID" value="NZ_LR216287.1"/>
</dbReference>
<dbReference type="FunFam" id="1.10.287.110:FF:000031">
    <property type="entry name" value="Molecular chaperone DnaJ"/>
    <property type="match status" value="1"/>
</dbReference>
<feature type="domain" description="J" evidence="10">
    <location>
        <begin position="5"/>
        <end position="69"/>
    </location>
</feature>
<dbReference type="GO" id="GO:0051082">
    <property type="term" value="F:unfolded protein binding"/>
    <property type="evidence" value="ECO:0007669"/>
    <property type="project" value="InterPro"/>
</dbReference>
<dbReference type="InterPro" id="IPR036869">
    <property type="entry name" value="J_dom_sf"/>
</dbReference>
<evidence type="ECO:0000313" key="12">
    <source>
        <dbReference type="EMBL" id="VFJ13785.1"/>
    </source>
</evidence>
<dbReference type="GO" id="GO:0042026">
    <property type="term" value="P:protein refolding"/>
    <property type="evidence" value="ECO:0007669"/>
    <property type="project" value="TreeGrafter"/>
</dbReference>
<dbReference type="Pfam" id="PF00226">
    <property type="entry name" value="DnaJ"/>
    <property type="match status" value="1"/>
</dbReference>
<dbReference type="GO" id="GO:0031072">
    <property type="term" value="F:heat shock protein binding"/>
    <property type="evidence" value="ECO:0007669"/>
    <property type="project" value="InterPro"/>
</dbReference>
<dbReference type="FunFam" id="2.60.260.20:FF:000013">
    <property type="entry name" value="DnaJ subfamily B member 11"/>
    <property type="match status" value="1"/>
</dbReference>
<dbReference type="GO" id="GO:0008270">
    <property type="term" value="F:zinc ion binding"/>
    <property type="evidence" value="ECO:0007669"/>
    <property type="project" value="UniProtKB-KW"/>
</dbReference>
<dbReference type="HAMAP" id="MF_01152">
    <property type="entry name" value="DnaJ"/>
    <property type="match status" value="1"/>
</dbReference>
<keyword evidence="2" id="KW-0235">DNA replication</keyword>
<dbReference type="Pfam" id="PF01556">
    <property type="entry name" value="DnaJ_C"/>
    <property type="match status" value="1"/>
</dbReference>
<keyword evidence="8" id="KW-0143">Chaperone</keyword>
<protein>
    <submittedName>
        <fullName evidence="12">Chaperone Hsp40, co-chaperone with DnaK</fullName>
    </submittedName>
</protein>
<accession>A0A484ICM1</accession>
<evidence type="ECO:0000256" key="5">
    <source>
        <dbReference type="ARBA" id="ARBA00022771"/>
    </source>
</evidence>
<feature type="domain" description="CR-type" evidence="11">
    <location>
        <begin position="150"/>
        <end position="233"/>
    </location>
</feature>
<organism evidence="12 13">
    <name type="scientific">Candidatus Nitrosocosmicus franklandianus</name>
    <dbReference type="NCBI Taxonomy" id="1798806"/>
    <lineage>
        <taxon>Archaea</taxon>
        <taxon>Nitrososphaerota</taxon>
        <taxon>Nitrososphaeria</taxon>
        <taxon>Nitrososphaerales</taxon>
        <taxon>Nitrososphaeraceae</taxon>
        <taxon>Candidatus Nitrosocosmicus</taxon>
    </lineage>
</organism>
<dbReference type="InterPro" id="IPR001623">
    <property type="entry name" value="DnaJ_domain"/>
</dbReference>
<dbReference type="SUPFAM" id="SSF57938">
    <property type="entry name" value="DnaJ/Hsp40 cysteine-rich domain"/>
    <property type="match status" value="1"/>
</dbReference>
<reference evidence="12 13" key="1">
    <citation type="submission" date="2019-02" db="EMBL/GenBank/DDBJ databases">
        <authorList>
            <person name="Lehtovirta-Morley E L."/>
        </authorList>
    </citation>
    <scope>NUCLEOTIDE SEQUENCE [LARGE SCALE GENOMIC DNA]</scope>
    <source>
        <strain evidence="12">NFRAN1</strain>
    </source>
</reference>
<sequence length="377" mass="41846">MSKRDYYEVLGIQKSANKDDIKSAYRKLALKYHPDRNKSPEAEEKFKEISEAYAVLSDPEKRKRYDTYGHVGSEEVFRGSEDNFAEIFKDIGFGNVGDIFEQIFGRMGGVGRGGFGSDPFGFNSRTTSRRRRGRDLLYDVNMTLEEVVKGKREEVQIPTIENCSICSGTGAAPGTSPKICPTCNGQGQTRRVYNQNQFSTFISLETCNTCHGEGKILEKPCNTCHGEGKVRKTNNLTIDIPSGVEDGVTLRIPGKGESIPGGASGDLLVRVHVLPHPLFKVLEDGDLMYNFDVSFIDLILGTETKVPTIDGIEKLKIPSCTKANAVFKLKGKGLPRYGKFGRGSQYVKVNVKLPDKLNDTQKNLLKSLSKEFKKDSF</sequence>
<keyword evidence="6 9" id="KW-0862">Zinc</keyword>
<evidence type="ECO:0000259" key="10">
    <source>
        <dbReference type="PROSITE" id="PS50076"/>
    </source>
</evidence>
<keyword evidence="4" id="KW-0677">Repeat</keyword>
<keyword evidence="5 9" id="KW-0863">Zinc-finger</keyword>
<evidence type="ECO:0000313" key="13">
    <source>
        <dbReference type="Proteomes" id="UP000294299"/>
    </source>
</evidence>
<dbReference type="PRINTS" id="PR00625">
    <property type="entry name" value="JDOMAIN"/>
</dbReference>
<dbReference type="NCBIfam" id="NF008035">
    <property type="entry name" value="PRK10767.1"/>
    <property type="match status" value="1"/>
</dbReference>
<evidence type="ECO:0000259" key="11">
    <source>
        <dbReference type="PROSITE" id="PS51188"/>
    </source>
</evidence>
<dbReference type="InterPro" id="IPR001305">
    <property type="entry name" value="HSP_DnaJ_Cys-rich_dom"/>
</dbReference>
<evidence type="ECO:0000256" key="8">
    <source>
        <dbReference type="ARBA" id="ARBA00023186"/>
    </source>
</evidence>
<dbReference type="OrthoDB" id="8967at2157"/>
<dbReference type="GO" id="GO:0009408">
    <property type="term" value="P:response to heat"/>
    <property type="evidence" value="ECO:0007669"/>
    <property type="project" value="InterPro"/>
</dbReference>
<dbReference type="FunFam" id="2.10.230.10:FF:000002">
    <property type="entry name" value="Molecular chaperone DnaJ"/>
    <property type="match status" value="1"/>
</dbReference>
<name>A0A484ICM1_9ARCH</name>
<dbReference type="CDD" id="cd10719">
    <property type="entry name" value="DnaJ_zf"/>
    <property type="match status" value="1"/>
</dbReference>
<dbReference type="Gene3D" id="2.10.230.10">
    <property type="entry name" value="Heat shock protein DnaJ, cysteine-rich domain"/>
    <property type="match status" value="1"/>
</dbReference>
<dbReference type="NCBIfam" id="TIGR02349">
    <property type="entry name" value="DnaJ_bact"/>
    <property type="match status" value="1"/>
</dbReference>
<dbReference type="PANTHER" id="PTHR43096:SF52">
    <property type="entry name" value="DNAJ HOMOLOG 1, MITOCHONDRIAL-RELATED"/>
    <property type="match status" value="1"/>
</dbReference>
<dbReference type="PANTHER" id="PTHR43096">
    <property type="entry name" value="DNAJ HOMOLOG 1, MITOCHONDRIAL-RELATED"/>
    <property type="match status" value="1"/>
</dbReference>
<dbReference type="PROSITE" id="PS50076">
    <property type="entry name" value="DNAJ_2"/>
    <property type="match status" value="1"/>
</dbReference>